<sequence length="193" mass="20610">MLYRAQIRDAQAHATKVAEKSQEEGHGAFAGSHHVSANASGMIAAVEPTVAKGKNVVQRSITGIAIAGGCGRDGDGQPGKKELWAVGLLYEGDGSEPMQQYVCSRAITPEGARFAAMQHGLLQRLTTSNWPKCCVDSRGLTPPSAAIDLATPEQRIIRRTATLYDVAWDTPCKRPATVERKGVGGTKRAMLNR</sequence>
<protein>
    <submittedName>
        <fullName evidence="1">Uncharacterized protein</fullName>
    </submittedName>
</protein>
<organism evidence="1 2">
    <name type="scientific">Polychaeton citri CBS 116435</name>
    <dbReference type="NCBI Taxonomy" id="1314669"/>
    <lineage>
        <taxon>Eukaryota</taxon>
        <taxon>Fungi</taxon>
        <taxon>Dikarya</taxon>
        <taxon>Ascomycota</taxon>
        <taxon>Pezizomycotina</taxon>
        <taxon>Dothideomycetes</taxon>
        <taxon>Dothideomycetidae</taxon>
        <taxon>Capnodiales</taxon>
        <taxon>Capnodiaceae</taxon>
        <taxon>Polychaeton</taxon>
    </lineage>
</organism>
<dbReference type="EMBL" id="MU003770">
    <property type="protein sequence ID" value="KAF2724779.1"/>
    <property type="molecule type" value="Genomic_DNA"/>
</dbReference>
<evidence type="ECO:0000313" key="1">
    <source>
        <dbReference type="EMBL" id="KAF2724779.1"/>
    </source>
</evidence>
<name>A0A9P4QE64_9PEZI</name>
<dbReference type="Proteomes" id="UP000799441">
    <property type="component" value="Unassembled WGS sequence"/>
</dbReference>
<evidence type="ECO:0000313" key="2">
    <source>
        <dbReference type="Proteomes" id="UP000799441"/>
    </source>
</evidence>
<dbReference type="AlphaFoldDB" id="A0A9P4QE64"/>
<keyword evidence="2" id="KW-1185">Reference proteome</keyword>
<gene>
    <name evidence="1" type="ORF">K431DRAFT_291429</name>
</gene>
<comment type="caution">
    <text evidence="1">The sequence shown here is derived from an EMBL/GenBank/DDBJ whole genome shotgun (WGS) entry which is preliminary data.</text>
</comment>
<accession>A0A9P4QE64</accession>
<proteinExistence type="predicted"/>
<reference evidence="1" key="1">
    <citation type="journal article" date="2020" name="Stud. Mycol.">
        <title>101 Dothideomycetes genomes: a test case for predicting lifestyles and emergence of pathogens.</title>
        <authorList>
            <person name="Haridas S."/>
            <person name="Albert R."/>
            <person name="Binder M."/>
            <person name="Bloem J."/>
            <person name="Labutti K."/>
            <person name="Salamov A."/>
            <person name="Andreopoulos B."/>
            <person name="Baker S."/>
            <person name="Barry K."/>
            <person name="Bills G."/>
            <person name="Bluhm B."/>
            <person name="Cannon C."/>
            <person name="Castanera R."/>
            <person name="Culley D."/>
            <person name="Daum C."/>
            <person name="Ezra D."/>
            <person name="Gonzalez J."/>
            <person name="Henrissat B."/>
            <person name="Kuo A."/>
            <person name="Liang C."/>
            <person name="Lipzen A."/>
            <person name="Lutzoni F."/>
            <person name="Magnuson J."/>
            <person name="Mondo S."/>
            <person name="Nolan M."/>
            <person name="Ohm R."/>
            <person name="Pangilinan J."/>
            <person name="Park H.-J."/>
            <person name="Ramirez L."/>
            <person name="Alfaro M."/>
            <person name="Sun H."/>
            <person name="Tritt A."/>
            <person name="Yoshinaga Y."/>
            <person name="Zwiers L.-H."/>
            <person name="Turgeon B."/>
            <person name="Goodwin S."/>
            <person name="Spatafora J."/>
            <person name="Crous P."/>
            <person name="Grigoriev I."/>
        </authorList>
    </citation>
    <scope>NUCLEOTIDE SEQUENCE</scope>
    <source>
        <strain evidence="1">CBS 116435</strain>
    </source>
</reference>